<dbReference type="Proteomes" id="UP001321445">
    <property type="component" value="Chromosome"/>
</dbReference>
<sequence length="280" mass="32190">MMFLLVTVALFALLYPVWVVHRQTLGTHEPIVGNPGEWGTDYEDIAYETDDGILLKGWWIPAKSLKAVILLHGKGGSRNGYHSGVFDLGRRYHEAGWNVMMVDLRAHGESGGNRVTFGLKEHRDMLGWLDRIDASGLYSWRIHGFSMGAATALMMLECAPERFKSVVADASWIDFGRLARQELWRRAALPSFFYGYVERIAKTLFGQDFDFVDNRRRCEKMCGRNILYLFEKDDALLGTWHGEKLRSLCPDARIVWFEGTGHVEAFKTFPQRYMRIVSKW</sequence>
<evidence type="ECO:0000313" key="2">
    <source>
        <dbReference type="EMBL" id="BDY12652.1"/>
    </source>
</evidence>
<reference evidence="2 3" key="1">
    <citation type="submission" date="2023-03" db="EMBL/GenBank/DDBJ databases">
        <title>Description of Hydrogenimonas sp. ISO32.</title>
        <authorList>
            <person name="Mino S."/>
            <person name="Fukazawa S."/>
            <person name="Sawabe T."/>
        </authorList>
    </citation>
    <scope>NUCLEOTIDE SEQUENCE [LARGE SCALE GENOMIC DNA]</scope>
    <source>
        <strain evidence="2 3">ISO32</strain>
    </source>
</reference>
<evidence type="ECO:0000313" key="3">
    <source>
        <dbReference type="Proteomes" id="UP001321445"/>
    </source>
</evidence>
<dbReference type="Gene3D" id="3.40.50.1820">
    <property type="entry name" value="alpha/beta hydrolase"/>
    <property type="match status" value="1"/>
</dbReference>
<dbReference type="RefSeq" id="WP_286337839.1">
    <property type="nucleotide sequence ID" value="NZ_AP027370.1"/>
</dbReference>
<dbReference type="GO" id="GO:0016787">
    <property type="term" value="F:hydrolase activity"/>
    <property type="evidence" value="ECO:0007669"/>
    <property type="project" value="UniProtKB-KW"/>
</dbReference>
<name>A0ABN6WWP3_9BACT</name>
<evidence type="ECO:0000259" key="1">
    <source>
        <dbReference type="Pfam" id="PF00561"/>
    </source>
</evidence>
<dbReference type="InterPro" id="IPR029058">
    <property type="entry name" value="AB_hydrolase_fold"/>
</dbReference>
<keyword evidence="3" id="KW-1185">Reference proteome</keyword>
<protein>
    <submittedName>
        <fullName evidence="2">Alpha/beta hydrolase</fullName>
    </submittedName>
</protein>
<feature type="domain" description="AB hydrolase-1" evidence="1">
    <location>
        <begin position="67"/>
        <end position="210"/>
    </location>
</feature>
<dbReference type="SUPFAM" id="SSF53474">
    <property type="entry name" value="alpha/beta-Hydrolases"/>
    <property type="match status" value="1"/>
</dbReference>
<dbReference type="EMBL" id="AP027370">
    <property type="protein sequence ID" value="BDY12652.1"/>
    <property type="molecule type" value="Genomic_DNA"/>
</dbReference>
<organism evidence="2 3">
    <name type="scientific">Hydrogenimonas cancrithermarum</name>
    <dbReference type="NCBI Taxonomy" id="2993563"/>
    <lineage>
        <taxon>Bacteria</taxon>
        <taxon>Pseudomonadati</taxon>
        <taxon>Campylobacterota</taxon>
        <taxon>Epsilonproteobacteria</taxon>
        <taxon>Campylobacterales</taxon>
        <taxon>Hydrogenimonadaceae</taxon>
        <taxon>Hydrogenimonas</taxon>
    </lineage>
</organism>
<gene>
    <name evidence="2" type="ORF">HCR_09640</name>
</gene>
<keyword evidence="2" id="KW-0378">Hydrolase</keyword>
<dbReference type="PANTHER" id="PTHR43358">
    <property type="entry name" value="ALPHA/BETA-HYDROLASE"/>
    <property type="match status" value="1"/>
</dbReference>
<dbReference type="Pfam" id="PF00561">
    <property type="entry name" value="Abhydrolase_1"/>
    <property type="match status" value="1"/>
</dbReference>
<dbReference type="PANTHER" id="PTHR43358:SF4">
    <property type="entry name" value="ALPHA_BETA HYDROLASE FOLD-1 DOMAIN-CONTAINING PROTEIN"/>
    <property type="match status" value="1"/>
</dbReference>
<accession>A0ABN6WWP3</accession>
<dbReference type="InterPro" id="IPR000073">
    <property type="entry name" value="AB_hydrolase_1"/>
</dbReference>
<proteinExistence type="predicted"/>
<dbReference type="InterPro" id="IPR052920">
    <property type="entry name" value="DNA-binding_regulatory"/>
</dbReference>